<proteinExistence type="predicted"/>
<evidence type="ECO:0000313" key="3">
    <source>
        <dbReference type="Proteomes" id="UP000075714"/>
    </source>
</evidence>
<dbReference type="PANTHER" id="PTHR12393">
    <property type="entry name" value="SPHINGOMYELIN PHOSPHODIESTERASE RELATED"/>
    <property type="match status" value="1"/>
</dbReference>
<dbReference type="Proteomes" id="UP000075714">
    <property type="component" value="Unassembled WGS sequence"/>
</dbReference>
<dbReference type="GO" id="GO:0004620">
    <property type="term" value="F:phospholipase activity"/>
    <property type="evidence" value="ECO:0007669"/>
    <property type="project" value="TreeGrafter"/>
</dbReference>
<evidence type="ECO:0000256" key="1">
    <source>
        <dbReference type="SAM" id="MobiDB-lite"/>
    </source>
</evidence>
<dbReference type="GO" id="GO:0071944">
    <property type="term" value="C:cell periphery"/>
    <property type="evidence" value="ECO:0007669"/>
    <property type="project" value="TreeGrafter"/>
</dbReference>
<gene>
    <name evidence="2" type="ORF">GPECTOR_11g290</name>
</gene>
<accession>A0A150GQ35</accession>
<sequence length="569" mass="59980">MAETVGMGTLLWFPGIGERIAAHLPPNDVACGMRLVNKATAALLSGAEYKTVRLSEAVVPDAFAWKWGRPGATRDLTSRKRCQLITLVCRSGSLPNLELAASVAGVVLPSRAWVKAAMSGHVHICAWLRSRECPLDKDKEALEHAARYGHRQLCEWLLQEDRYPWTQTAVAAALRGGHVELAGWLLQQRPPGSGADLDANARRELLSKVMAGAAFGCDTDTLGRLHDETMKPADSAPSGGGDDGAVGTDGGDKPTAFSLLRALALRAGDEPLSEQQLGSVVAGAAGSETSDWRAKFLLAEGAPSNADAATEAARKNHLPALQALHAAGRPIDGARTLMSAAFRGHVHILAWLRDEPGLGVRLDGGVFSHAAKSGSIEAMAWLRQRGCSWHTYSWQRPSALEGAVRGGHQPSIEWLVDQGCPIQEEGESYVIAATECGGDLATLRCLTRLGIPWGWSGSVFRRSVAGGARPEALRLMIVEGLPVEWRSALGAARARGADLVAFLAALKEETAAAAAGVGTARRAALAGGGDDADAGAGATCQPGLQLRVEALEREVQLDRSGSWCLASAI</sequence>
<reference evidence="3" key="1">
    <citation type="journal article" date="2016" name="Nat. Commun.">
        <title>The Gonium pectorale genome demonstrates co-option of cell cycle regulation during the evolution of multicellularity.</title>
        <authorList>
            <person name="Hanschen E.R."/>
            <person name="Marriage T.N."/>
            <person name="Ferris P.J."/>
            <person name="Hamaji T."/>
            <person name="Toyoda A."/>
            <person name="Fujiyama A."/>
            <person name="Neme R."/>
            <person name="Noguchi H."/>
            <person name="Minakuchi Y."/>
            <person name="Suzuki M."/>
            <person name="Kawai-Toyooka H."/>
            <person name="Smith D.R."/>
            <person name="Sparks H."/>
            <person name="Anderson J."/>
            <person name="Bakaric R."/>
            <person name="Luria V."/>
            <person name="Karger A."/>
            <person name="Kirschner M.W."/>
            <person name="Durand P.M."/>
            <person name="Michod R.E."/>
            <person name="Nozaki H."/>
            <person name="Olson B.J."/>
        </authorList>
    </citation>
    <scope>NUCLEOTIDE SEQUENCE [LARGE SCALE GENOMIC DNA]</scope>
    <source>
        <strain evidence="3">NIES-2863</strain>
    </source>
</reference>
<dbReference type="InterPro" id="IPR036770">
    <property type="entry name" value="Ankyrin_rpt-contain_sf"/>
</dbReference>
<name>A0A150GQ35_GONPE</name>
<dbReference type="GO" id="GO:0046513">
    <property type="term" value="P:ceramide biosynthetic process"/>
    <property type="evidence" value="ECO:0007669"/>
    <property type="project" value="TreeGrafter"/>
</dbReference>
<dbReference type="SUPFAM" id="SSF48403">
    <property type="entry name" value="Ankyrin repeat"/>
    <property type="match status" value="2"/>
</dbReference>
<feature type="compositionally biased region" description="Gly residues" evidence="1">
    <location>
        <begin position="238"/>
        <end position="249"/>
    </location>
</feature>
<dbReference type="Gene3D" id="1.25.40.20">
    <property type="entry name" value="Ankyrin repeat-containing domain"/>
    <property type="match status" value="2"/>
</dbReference>
<dbReference type="AlphaFoldDB" id="A0A150GQ35"/>
<dbReference type="GO" id="GO:0016020">
    <property type="term" value="C:membrane"/>
    <property type="evidence" value="ECO:0007669"/>
    <property type="project" value="TreeGrafter"/>
</dbReference>
<dbReference type="OrthoDB" id="74529at2759"/>
<protein>
    <submittedName>
        <fullName evidence="2">Uncharacterized protein</fullName>
    </submittedName>
</protein>
<dbReference type="EMBL" id="LSYV01000012">
    <property type="protein sequence ID" value="KXZ51852.1"/>
    <property type="molecule type" value="Genomic_DNA"/>
</dbReference>
<dbReference type="GO" id="GO:0005783">
    <property type="term" value="C:endoplasmic reticulum"/>
    <property type="evidence" value="ECO:0007669"/>
    <property type="project" value="TreeGrafter"/>
</dbReference>
<keyword evidence="3" id="KW-1185">Reference proteome</keyword>
<evidence type="ECO:0000313" key="2">
    <source>
        <dbReference type="EMBL" id="KXZ51852.1"/>
    </source>
</evidence>
<organism evidence="2 3">
    <name type="scientific">Gonium pectorale</name>
    <name type="common">Green alga</name>
    <dbReference type="NCBI Taxonomy" id="33097"/>
    <lineage>
        <taxon>Eukaryota</taxon>
        <taxon>Viridiplantae</taxon>
        <taxon>Chlorophyta</taxon>
        <taxon>core chlorophytes</taxon>
        <taxon>Chlorophyceae</taxon>
        <taxon>CS clade</taxon>
        <taxon>Chlamydomonadales</taxon>
        <taxon>Volvocaceae</taxon>
        <taxon>Gonium</taxon>
    </lineage>
</organism>
<dbReference type="PANTHER" id="PTHR12393:SF6">
    <property type="entry name" value="SPHINGOMYELIN PHOSPHODIESTERASE 2"/>
    <property type="match status" value="1"/>
</dbReference>
<dbReference type="InterPro" id="IPR002110">
    <property type="entry name" value="Ankyrin_rpt"/>
</dbReference>
<dbReference type="Pfam" id="PF12796">
    <property type="entry name" value="Ank_2"/>
    <property type="match status" value="1"/>
</dbReference>
<dbReference type="GO" id="GO:0030149">
    <property type="term" value="P:sphingolipid catabolic process"/>
    <property type="evidence" value="ECO:0007669"/>
    <property type="project" value="TreeGrafter"/>
</dbReference>
<comment type="caution">
    <text evidence="2">The sequence shown here is derived from an EMBL/GenBank/DDBJ whole genome shotgun (WGS) entry which is preliminary data.</text>
</comment>
<feature type="region of interest" description="Disordered" evidence="1">
    <location>
        <begin position="227"/>
        <end position="251"/>
    </location>
</feature>